<dbReference type="PANTHER" id="PTHR43591">
    <property type="entry name" value="METHYLTRANSFERASE"/>
    <property type="match status" value="1"/>
</dbReference>
<dbReference type="InterPro" id="IPR029063">
    <property type="entry name" value="SAM-dependent_MTases_sf"/>
</dbReference>
<dbReference type="RefSeq" id="XP_043006758.1">
    <property type="nucleotide sequence ID" value="XM_043156943.1"/>
</dbReference>
<protein>
    <recommendedName>
        <fullName evidence="3">S-adenosyl-L-methionine-dependent methyltransferase</fullName>
    </recommendedName>
</protein>
<sequence length="329" mass="37529">MFNNAQIPEDDEEMDELSGEEIADHFKEIVVDGSERLYHASATAPYPFPVDTPEQKRVKKEHELLKFLLGSNLNGTISQALIPTSSRQRVVVDLGTGPGQWPKEMADAFSHVTFHGLDIVPIAPRVGLPDNVHFEIHDINEPTRFLNGSIDVVHARSISLTVRDYRTIIREAARLLRPGGVFFSGEWRRYPTFDPAIYPNNVTTPYINAPGLTRFFDQWNEILYQRLGIRPDVEREIPQLIVDSRFFTNVTPYAAFMPIGDYRFELPMKQAGRAYRDCMSRYMESSRRLFLDSGWSNASLDTMFLNAAQNMRFVEGLGGVYYTVTAIRV</sequence>
<dbReference type="Gene3D" id="3.40.50.150">
    <property type="entry name" value="Vaccinia Virus protein VP39"/>
    <property type="match status" value="1"/>
</dbReference>
<comment type="caution">
    <text evidence="1">The sequence shown here is derived from an EMBL/GenBank/DDBJ whole genome shotgun (WGS) entry which is preliminary data.</text>
</comment>
<dbReference type="Pfam" id="PF13489">
    <property type="entry name" value="Methyltransf_23"/>
    <property type="match status" value="1"/>
</dbReference>
<proteinExistence type="predicted"/>
<dbReference type="EMBL" id="CM032187">
    <property type="protein sequence ID" value="KAG7090288.1"/>
    <property type="molecule type" value="Genomic_DNA"/>
</dbReference>
<reference evidence="1" key="1">
    <citation type="journal article" date="2021" name="Genome Biol. Evol.">
        <title>The assembled and annotated genome of the fairy-ring fungus Marasmius oreades.</title>
        <authorList>
            <person name="Hiltunen M."/>
            <person name="Ament-Velasquez S.L."/>
            <person name="Johannesson H."/>
        </authorList>
    </citation>
    <scope>NUCLEOTIDE SEQUENCE</scope>
    <source>
        <strain evidence="1">03SP1</strain>
    </source>
</reference>
<organism evidence="1 2">
    <name type="scientific">Marasmius oreades</name>
    <name type="common">fairy-ring Marasmius</name>
    <dbReference type="NCBI Taxonomy" id="181124"/>
    <lineage>
        <taxon>Eukaryota</taxon>
        <taxon>Fungi</taxon>
        <taxon>Dikarya</taxon>
        <taxon>Basidiomycota</taxon>
        <taxon>Agaricomycotina</taxon>
        <taxon>Agaricomycetes</taxon>
        <taxon>Agaricomycetidae</taxon>
        <taxon>Agaricales</taxon>
        <taxon>Marasmiineae</taxon>
        <taxon>Marasmiaceae</taxon>
        <taxon>Marasmius</taxon>
    </lineage>
</organism>
<dbReference type="AlphaFoldDB" id="A0A9P7UQF1"/>
<dbReference type="SUPFAM" id="SSF53335">
    <property type="entry name" value="S-adenosyl-L-methionine-dependent methyltransferases"/>
    <property type="match status" value="1"/>
</dbReference>
<dbReference type="GeneID" id="66080961"/>
<evidence type="ECO:0000313" key="1">
    <source>
        <dbReference type="EMBL" id="KAG7090288.1"/>
    </source>
</evidence>
<accession>A0A9P7UQF1</accession>
<name>A0A9P7UQF1_9AGAR</name>
<evidence type="ECO:0000313" key="2">
    <source>
        <dbReference type="Proteomes" id="UP001049176"/>
    </source>
</evidence>
<dbReference type="CDD" id="cd02440">
    <property type="entry name" value="AdoMet_MTases"/>
    <property type="match status" value="1"/>
</dbReference>
<keyword evidence="2" id="KW-1185">Reference proteome</keyword>
<gene>
    <name evidence="1" type="ORF">E1B28_011886</name>
</gene>
<dbReference type="Proteomes" id="UP001049176">
    <property type="component" value="Chromosome 7"/>
</dbReference>
<dbReference type="KEGG" id="more:E1B28_011886"/>
<dbReference type="PANTHER" id="PTHR43591:SF50">
    <property type="entry name" value="METHYLTRANSFERASE DOMAIN-CONTAINING PROTEIN-RELATED"/>
    <property type="match status" value="1"/>
</dbReference>
<dbReference type="OrthoDB" id="2013972at2759"/>
<evidence type="ECO:0008006" key="3">
    <source>
        <dbReference type="Google" id="ProtNLM"/>
    </source>
</evidence>